<dbReference type="Pfam" id="PF16321">
    <property type="entry name" value="Ribosom_S30AE_C"/>
    <property type="match status" value="1"/>
</dbReference>
<protein>
    <submittedName>
        <fullName evidence="2">Ribosome hibernation promotion factor</fullName>
    </submittedName>
</protein>
<dbReference type="InterPro" id="IPR038416">
    <property type="entry name" value="Ribosom_S30AE_C_sf"/>
</dbReference>
<accession>A0A645JB54</accession>
<dbReference type="EMBL" id="VSSQ01136171">
    <property type="protein sequence ID" value="MPN60637.1"/>
    <property type="molecule type" value="Genomic_DNA"/>
</dbReference>
<gene>
    <name evidence="2" type="primary">yvyD_13</name>
    <name evidence="2" type="ORF">SDC9_208366</name>
</gene>
<dbReference type="GO" id="GO:0022627">
    <property type="term" value="C:cytosolic small ribosomal subunit"/>
    <property type="evidence" value="ECO:0007669"/>
    <property type="project" value="TreeGrafter"/>
</dbReference>
<dbReference type="InterPro" id="IPR050574">
    <property type="entry name" value="HPF/YfiA_ribosome-assoc"/>
</dbReference>
<feature type="domain" description="Sigma 54 modulation/S30EA ribosomal protein C-terminal" evidence="1">
    <location>
        <begin position="4"/>
        <end position="55"/>
    </location>
</feature>
<sequence length="60" mass="7080">MDIIKRQKRYDLSIMTVDEAVLQIDMLGHQFFVFKNAETDEVNAVYRRNDNSLGLIQFND</sequence>
<name>A0A645JB54_9ZZZZ</name>
<comment type="caution">
    <text evidence="2">The sequence shown here is derived from an EMBL/GenBank/DDBJ whole genome shotgun (WGS) entry which is preliminary data.</text>
</comment>
<dbReference type="PANTHER" id="PTHR33231">
    <property type="entry name" value="30S RIBOSOMAL PROTEIN"/>
    <property type="match status" value="1"/>
</dbReference>
<proteinExistence type="predicted"/>
<dbReference type="GO" id="GO:0043024">
    <property type="term" value="F:ribosomal small subunit binding"/>
    <property type="evidence" value="ECO:0007669"/>
    <property type="project" value="TreeGrafter"/>
</dbReference>
<dbReference type="PANTHER" id="PTHR33231:SF1">
    <property type="entry name" value="30S RIBOSOMAL PROTEIN"/>
    <property type="match status" value="1"/>
</dbReference>
<dbReference type="AlphaFoldDB" id="A0A645JB54"/>
<reference evidence="2" key="1">
    <citation type="submission" date="2019-08" db="EMBL/GenBank/DDBJ databases">
        <authorList>
            <person name="Kucharzyk K."/>
            <person name="Murdoch R.W."/>
            <person name="Higgins S."/>
            <person name="Loffler F."/>
        </authorList>
    </citation>
    <scope>NUCLEOTIDE SEQUENCE</scope>
</reference>
<dbReference type="InterPro" id="IPR032528">
    <property type="entry name" value="Ribosom_S30AE_C"/>
</dbReference>
<evidence type="ECO:0000313" key="2">
    <source>
        <dbReference type="EMBL" id="MPN60637.1"/>
    </source>
</evidence>
<organism evidence="2">
    <name type="scientific">bioreactor metagenome</name>
    <dbReference type="NCBI Taxonomy" id="1076179"/>
    <lineage>
        <taxon>unclassified sequences</taxon>
        <taxon>metagenomes</taxon>
        <taxon>ecological metagenomes</taxon>
    </lineage>
</organism>
<evidence type="ECO:0000259" key="1">
    <source>
        <dbReference type="Pfam" id="PF16321"/>
    </source>
</evidence>
<dbReference type="GO" id="GO:0045900">
    <property type="term" value="P:negative regulation of translational elongation"/>
    <property type="evidence" value="ECO:0007669"/>
    <property type="project" value="TreeGrafter"/>
</dbReference>
<dbReference type="Gene3D" id="3.30.505.50">
    <property type="entry name" value="Sigma 54 modulation/S30EA ribosomal protein, C-terminal domain"/>
    <property type="match status" value="1"/>
</dbReference>